<dbReference type="Gene3D" id="3.40.50.300">
    <property type="entry name" value="P-loop containing nucleotide triphosphate hydrolases"/>
    <property type="match status" value="2"/>
</dbReference>
<dbReference type="Pfam" id="PF00270">
    <property type="entry name" value="DEAD"/>
    <property type="match status" value="1"/>
</dbReference>
<dbReference type="InterPro" id="IPR050474">
    <property type="entry name" value="Hel308_SKI2-like"/>
</dbReference>
<reference evidence="7 8" key="1">
    <citation type="submission" date="2016-12" db="EMBL/GenBank/DDBJ databases">
        <authorList>
            <person name="Song W.-J."/>
            <person name="Kurnit D.M."/>
        </authorList>
    </citation>
    <scope>NUCLEOTIDE SEQUENCE [LARGE SCALE GENOMIC DNA]</scope>
    <source>
        <strain evidence="7 8">DSM 11393</strain>
    </source>
</reference>
<keyword evidence="3 7" id="KW-0347">Helicase</keyword>
<accession>A0A1M7SZJ4</accession>
<evidence type="ECO:0000256" key="2">
    <source>
        <dbReference type="ARBA" id="ARBA00022801"/>
    </source>
</evidence>
<evidence type="ECO:0000256" key="1">
    <source>
        <dbReference type="ARBA" id="ARBA00022741"/>
    </source>
</evidence>
<dbReference type="SMART" id="SM00487">
    <property type="entry name" value="DEXDc"/>
    <property type="match status" value="1"/>
</dbReference>
<dbReference type="GO" id="GO:0003676">
    <property type="term" value="F:nucleic acid binding"/>
    <property type="evidence" value="ECO:0007669"/>
    <property type="project" value="InterPro"/>
</dbReference>
<dbReference type="OrthoDB" id="9815222at2"/>
<dbReference type="SUPFAM" id="SSF52540">
    <property type="entry name" value="P-loop containing nucleoside triphosphate hydrolases"/>
    <property type="match status" value="1"/>
</dbReference>
<dbReference type="PROSITE" id="PS51194">
    <property type="entry name" value="HELICASE_CTER"/>
    <property type="match status" value="1"/>
</dbReference>
<dbReference type="InterPro" id="IPR001650">
    <property type="entry name" value="Helicase_C-like"/>
</dbReference>
<dbReference type="PROSITE" id="PS51192">
    <property type="entry name" value="HELICASE_ATP_BIND_1"/>
    <property type="match status" value="1"/>
</dbReference>
<dbReference type="InterPro" id="IPR027417">
    <property type="entry name" value="P-loop_NTPase"/>
</dbReference>
<keyword evidence="8" id="KW-1185">Reference proteome</keyword>
<evidence type="ECO:0000256" key="3">
    <source>
        <dbReference type="ARBA" id="ARBA00022806"/>
    </source>
</evidence>
<dbReference type="Pfam" id="PF00271">
    <property type="entry name" value="Helicase_C"/>
    <property type="match status" value="1"/>
</dbReference>
<dbReference type="GO" id="GO:0005524">
    <property type="term" value="F:ATP binding"/>
    <property type="evidence" value="ECO:0007669"/>
    <property type="project" value="UniProtKB-KW"/>
</dbReference>
<protein>
    <submittedName>
        <fullName evidence="7">Helicase conserved C-terminal domain-containing protein</fullName>
    </submittedName>
</protein>
<dbReference type="RefSeq" id="WP_072697095.1">
    <property type="nucleotide sequence ID" value="NZ_FRDI01000005.1"/>
</dbReference>
<keyword evidence="2" id="KW-0378">Hydrolase</keyword>
<sequence length="1068" mass="121176">MKPEIESQRLLGVARSKAKMLEYHVPEKDHIVMPQDPSELFILSIGLLGEQAARISRGEINPNEQELLKNNLIFSARFFDSYLQTKLNEDLDPYLTLLGASSYYLCDLPGSASVLAIRLSDDCPDLGGEGLEDLLLWLLQANLSTYFEENCSENFGVLMNKISQAVLNFFEEGSDKELLLSLAIELRNRTYEIGSPRQLLLADIITAILNKKIKNSCWNALPEYSGLSLDKWSSAIKKDSFIKELWPAQHLLGQKEVLKGKSAVVQMPTSAGKTKAIELILRSAFLADRAHLAVIVAPFRALCHEIKNNLTEAFRNESVKVDEFSDVMQMDVTSSNQKNIPDIPTNMLEALFANIDISQVEYPKQVIVVTPEKLLYVLRHVPTLASDIGLLVFDEGHQFDSGTRGITYELLLTSLRSMIQPEAQKVLISAVINNAEAVGEWLNGDPNVVEGSNLNPTFRSVGFTSWLDRLGRIEYVDSQHIEQNDFFVPRIIESLPICRKLKERKNKFFPIKTDSKEIALYLSLKLVANGSVAIFCGTKATATSICNKAVDIFERQVSLSPPHLFSSQEEIECLTRLHAENLGHDSPSSKSAALGIFGHHGNTPHGIRLAVEYAMHENLIHFVVCTSTLAQGVNLPLRYLIITNFYQGMERIKVRDFHNLIGRAGRAGMHTEGSILFSDHEIYDNRKVRRENFLWKQAKTLLDPSNSEPCISNLLSLFEPIKNDQESHHLKMEALSFVKLYIKEPDAILRHAKKLADKHANVGFSQLGIEKQMLWKIGLICAVESFLLAHWDENDDRFYDKTIVNLAESTLGYFLADEQQKENIKALFKLLAENIVATVTESEKRHTYGRTLYGLHKSMEIESWLSQNFEKLANLKDPLEFIECIWTIFSKNINNSMFKKYDSSDTLKKIVKMWISGEPFVALLDETHRNKARMIYGNGNRRREFSIEHMVEICEGGLAFDGSLFIGAMCELIDMLEFENATDLIKRLQTLQKRMQYGLPSEEAIGVYELGFADRVIAQKMADELGIEGDNKKKVIKWIKKYEKKAREIISQYPKYFQQRLDDIIKNS</sequence>
<evidence type="ECO:0000259" key="6">
    <source>
        <dbReference type="PROSITE" id="PS51194"/>
    </source>
</evidence>
<keyword evidence="1" id="KW-0547">Nucleotide-binding</keyword>
<dbReference type="Proteomes" id="UP000186469">
    <property type="component" value="Unassembled WGS sequence"/>
</dbReference>
<dbReference type="AlphaFoldDB" id="A0A1M7SZJ4"/>
<dbReference type="STRING" id="1121455.SAMN02745728_01413"/>
<dbReference type="PANTHER" id="PTHR47961:SF6">
    <property type="entry name" value="DNA-DIRECTED DNA POLYMERASE"/>
    <property type="match status" value="1"/>
</dbReference>
<dbReference type="InterPro" id="IPR014001">
    <property type="entry name" value="Helicase_ATP-bd"/>
</dbReference>
<dbReference type="SMART" id="SM00490">
    <property type="entry name" value="HELICc"/>
    <property type="match status" value="1"/>
</dbReference>
<evidence type="ECO:0000313" key="7">
    <source>
        <dbReference type="EMBL" id="SHN63834.1"/>
    </source>
</evidence>
<organism evidence="7 8">
    <name type="scientific">Desulfovibrio litoralis DSM 11393</name>
    <dbReference type="NCBI Taxonomy" id="1121455"/>
    <lineage>
        <taxon>Bacteria</taxon>
        <taxon>Pseudomonadati</taxon>
        <taxon>Thermodesulfobacteriota</taxon>
        <taxon>Desulfovibrionia</taxon>
        <taxon>Desulfovibrionales</taxon>
        <taxon>Desulfovibrionaceae</taxon>
        <taxon>Desulfovibrio</taxon>
    </lineage>
</organism>
<dbReference type="GO" id="GO:0004386">
    <property type="term" value="F:helicase activity"/>
    <property type="evidence" value="ECO:0007669"/>
    <property type="project" value="UniProtKB-KW"/>
</dbReference>
<dbReference type="PANTHER" id="PTHR47961">
    <property type="entry name" value="DNA POLYMERASE THETA, PUTATIVE (AFU_ORTHOLOGUE AFUA_1G05260)-RELATED"/>
    <property type="match status" value="1"/>
</dbReference>
<name>A0A1M7SZJ4_9BACT</name>
<dbReference type="EMBL" id="FRDI01000005">
    <property type="protein sequence ID" value="SHN63834.1"/>
    <property type="molecule type" value="Genomic_DNA"/>
</dbReference>
<keyword evidence="4" id="KW-0067">ATP-binding</keyword>
<gene>
    <name evidence="7" type="ORF">SAMN02745728_01413</name>
</gene>
<evidence type="ECO:0000259" key="5">
    <source>
        <dbReference type="PROSITE" id="PS51192"/>
    </source>
</evidence>
<feature type="domain" description="Helicase C-terminal" evidence="6">
    <location>
        <begin position="544"/>
        <end position="715"/>
    </location>
</feature>
<proteinExistence type="predicted"/>
<feature type="domain" description="Helicase ATP-binding" evidence="5">
    <location>
        <begin position="254"/>
        <end position="450"/>
    </location>
</feature>
<dbReference type="InterPro" id="IPR011545">
    <property type="entry name" value="DEAD/DEAH_box_helicase_dom"/>
</dbReference>
<dbReference type="GO" id="GO:0016787">
    <property type="term" value="F:hydrolase activity"/>
    <property type="evidence" value="ECO:0007669"/>
    <property type="project" value="UniProtKB-KW"/>
</dbReference>
<evidence type="ECO:0000256" key="4">
    <source>
        <dbReference type="ARBA" id="ARBA00022840"/>
    </source>
</evidence>
<evidence type="ECO:0000313" key="8">
    <source>
        <dbReference type="Proteomes" id="UP000186469"/>
    </source>
</evidence>